<dbReference type="RefSeq" id="XP_028887184.1">
    <property type="nucleotide sequence ID" value="XM_029021762.1"/>
</dbReference>
<evidence type="ECO:0000256" key="1">
    <source>
        <dbReference type="SAM" id="MobiDB-lite"/>
    </source>
</evidence>
<dbReference type="AlphaFoldDB" id="A0A1X0P8B7"/>
<gene>
    <name evidence="2" type="ORF">TM35_000024440</name>
</gene>
<dbReference type="EMBL" id="NBCO01000002">
    <property type="protein sequence ID" value="ORC93118.1"/>
    <property type="molecule type" value="Genomic_DNA"/>
</dbReference>
<reference evidence="2 3" key="1">
    <citation type="submission" date="2017-03" db="EMBL/GenBank/DDBJ databases">
        <title>An alternative strategy for trypanosome survival in the mammalian bloodstream revealed through genome and transcriptome analysis of the ubiquitous bovine parasite Trypanosoma (Megatrypanum) theileri.</title>
        <authorList>
            <person name="Kelly S."/>
            <person name="Ivens A."/>
            <person name="Mott A."/>
            <person name="O'Neill E."/>
            <person name="Emms D."/>
            <person name="Macleod O."/>
            <person name="Voorheis P."/>
            <person name="Matthews J."/>
            <person name="Matthews K."/>
            <person name="Carrington M."/>
        </authorList>
    </citation>
    <scope>NUCLEOTIDE SEQUENCE [LARGE SCALE GENOMIC DNA]</scope>
    <source>
        <strain evidence="2">Edinburgh</strain>
    </source>
</reference>
<proteinExistence type="predicted"/>
<feature type="region of interest" description="Disordered" evidence="1">
    <location>
        <begin position="884"/>
        <end position="919"/>
    </location>
</feature>
<sequence>MTKEVLSSNTAVPPPPWAKLHGCHSPEKTVIVYQNAKGTGEAAVEELLARARIVVPALMNYLFFSSAHVAVLYLGKNMIGTKKLGVEEGAVDMKIRMIRYLTTEMWPPLLRTDAPDESYIADILHSDCGESFFDELLTDGMDLHRNSELGTTEDGSKEVKICRNSNNSPTVQRSSSVNILKQFIFDSKMEVLVYLKNGIRKTKYLKLILRNTMHRLHFDVIDPKDEKHRWEERKLFTRILDNLETRKGIPSFEAYEGFFREACTMTARLPIHHALLDQRLTICIHPREGIETKEEEKEEEEKEEEEKEENREKNCSKGVEGESRYYPWMIRLSRPEGSMLDYKSYIFDTVSEVNYNCVRFLCGFLNAYREGKLLIGVHEIPKRNVDGSTPPIGDGKNTIVRHDDLVDQYVVGLHITQDGLKNIQESLSKQLLDCVPPVPPQTVCMDVIPVKLPLNFTRSKEVVVFFDEDSSPYGVAIKQKIFSAMHNLVSLGLSLVQVESKILREKFRCSESMYDDDSFNKRLGLYVVAPLHSSATLKQENWEESLARAFENQRNRCWYQCVDDPGDVSISSLSIIEISIDMKRSPYIPLRMYKGKFFSGWPSIPIWDNNTKTVRRIERNHNIFRYFMTTSSSINPFSQNEENNLVAFTLPGKFAEQNEALFRRAAQQLQQSWFTVPQIASLVLTFLGDTLDCLRFRLLHSVCDMVFERQQGTHLLQMLLSTPLGNSDFSCSWSILSWMQNEMRAADIAPMPLLLCRVFESIGALPSPFPYVAVPLAQQSFRVSKYLVPLFYLQSYYDGLMRPSIVLDVRDGIVKKVRLQSGSFVLSAVIGVGFERITRRQLSQFLYRENMIADDLAFCSDEAAALSIPMQGFLTPSLRFAHTQEDGAEQPPPLTLNPSENTNTNNNNNNKNKNTQTTSRDVEKQLPLLYFKFLTGENIVTDDSLDSEEHGGNALMTAGTQNTHKMPWTLSHILSWFNVLSSDDHVQPFGYCGRSLCYRVESLHDICVEHVEGSNGLSTRIQLADSPQNCLLHKKIEEWQSI</sequence>
<evidence type="ECO:0000313" key="2">
    <source>
        <dbReference type="EMBL" id="ORC93118.1"/>
    </source>
</evidence>
<feature type="region of interest" description="Disordered" evidence="1">
    <location>
        <begin position="291"/>
        <end position="316"/>
    </location>
</feature>
<feature type="compositionally biased region" description="Low complexity" evidence="1">
    <location>
        <begin position="901"/>
        <end position="918"/>
    </location>
</feature>
<organism evidence="2 3">
    <name type="scientific">Trypanosoma theileri</name>
    <dbReference type="NCBI Taxonomy" id="67003"/>
    <lineage>
        <taxon>Eukaryota</taxon>
        <taxon>Discoba</taxon>
        <taxon>Euglenozoa</taxon>
        <taxon>Kinetoplastea</taxon>
        <taxon>Metakinetoplastina</taxon>
        <taxon>Trypanosomatida</taxon>
        <taxon>Trypanosomatidae</taxon>
        <taxon>Trypanosoma</taxon>
    </lineage>
</organism>
<dbReference type="VEuPathDB" id="TriTrypDB:TM35_000024440"/>
<protein>
    <submittedName>
        <fullName evidence="2">Uncharacterized protein</fullName>
    </submittedName>
</protein>
<dbReference type="GeneID" id="39981542"/>
<comment type="caution">
    <text evidence="2">The sequence shown here is derived from an EMBL/GenBank/DDBJ whole genome shotgun (WGS) entry which is preliminary data.</text>
</comment>
<dbReference type="OrthoDB" id="277080at2759"/>
<dbReference type="Proteomes" id="UP000192257">
    <property type="component" value="Unassembled WGS sequence"/>
</dbReference>
<accession>A0A1X0P8B7</accession>
<name>A0A1X0P8B7_9TRYP</name>
<evidence type="ECO:0000313" key="3">
    <source>
        <dbReference type="Proteomes" id="UP000192257"/>
    </source>
</evidence>
<keyword evidence="3" id="KW-1185">Reference proteome</keyword>
<feature type="compositionally biased region" description="Acidic residues" evidence="1">
    <location>
        <begin position="296"/>
        <end position="307"/>
    </location>
</feature>